<sequence length="288" mass="31956">MHLPHLFLITALLATASIAQAQQSSLAPSPCDKQLIGYGQKDKPKQWTYTRAAANGGSVYYFGAEHSQQTTHQQFALIKQAFESAKPTVVFYEGPNRGIDSTAAATISKYGESGYVRFLAKQHNLPVESLDNPVAEYQYLKSKIDLERLKLFYMLREAQRLRTRTGSTQEQITKAMEALLVKSAQMLPGSDQVIRSVAELEAAYKKHWNDGTNWWEAPSAWFDPADTSANTGGKFTNEVNRASSEFRNLYMYRTLAAKAQAGQRVFAVVGRDHVPAQAPALDCALTAK</sequence>
<name>A0A3B7QXQ3_9BACT</name>
<dbReference type="EMBL" id="CP032317">
    <property type="protein sequence ID" value="AYA36122.1"/>
    <property type="molecule type" value="Genomic_DNA"/>
</dbReference>
<feature type="signal peptide" evidence="1">
    <location>
        <begin position="1"/>
        <end position="21"/>
    </location>
</feature>
<protein>
    <recommendedName>
        <fullName evidence="4">Haem-binding uptake Tiki superfamily ChaN domain-containing protein</fullName>
    </recommendedName>
</protein>
<keyword evidence="3" id="KW-1185">Reference proteome</keyword>
<gene>
    <name evidence="2" type="ORF">D3Y59_03030</name>
</gene>
<evidence type="ECO:0000313" key="3">
    <source>
        <dbReference type="Proteomes" id="UP000262802"/>
    </source>
</evidence>
<dbReference type="AlphaFoldDB" id="A0A3B7QXQ3"/>
<dbReference type="Proteomes" id="UP000262802">
    <property type="component" value="Chromosome"/>
</dbReference>
<dbReference type="OrthoDB" id="1433859at2"/>
<keyword evidence="1" id="KW-0732">Signal</keyword>
<proteinExistence type="predicted"/>
<dbReference type="KEGG" id="hyh:D3Y59_03030"/>
<evidence type="ECO:0008006" key="4">
    <source>
        <dbReference type="Google" id="ProtNLM"/>
    </source>
</evidence>
<evidence type="ECO:0000313" key="2">
    <source>
        <dbReference type="EMBL" id="AYA36122.1"/>
    </source>
</evidence>
<feature type="chain" id="PRO_5017692967" description="Haem-binding uptake Tiki superfamily ChaN domain-containing protein" evidence="1">
    <location>
        <begin position="22"/>
        <end position="288"/>
    </location>
</feature>
<reference evidence="2 3" key="1">
    <citation type="submission" date="2018-09" db="EMBL/GenBank/DDBJ databases">
        <title>Hymenobacter medium sp. nov., isolated from R2A medium.</title>
        <authorList>
            <person name="Yingchao G."/>
        </authorList>
    </citation>
    <scope>NUCLEOTIDE SEQUENCE [LARGE SCALE GENOMIC DNA]</scope>
    <source>
        <strain evidence="3">sh-6</strain>
    </source>
</reference>
<accession>A0A3B7QXQ3</accession>
<organism evidence="2 3">
    <name type="scientific">Hymenobacter oligotrophus</name>
    <dbReference type="NCBI Taxonomy" id="2319843"/>
    <lineage>
        <taxon>Bacteria</taxon>
        <taxon>Pseudomonadati</taxon>
        <taxon>Bacteroidota</taxon>
        <taxon>Cytophagia</taxon>
        <taxon>Cytophagales</taxon>
        <taxon>Hymenobacteraceae</taxon>
        <taxon>Hymenobacter</taxon>
    </lineage>
</organism>
<evidence type="ECO:0000256" key="1">
    <source>
        <dbReference type="SAM" id="SignalP"/>
    </source>
</evidence>